<proteinExistence type="predicted"/>
<evidence type="ECO:0000313" key="1">
    <source>
        <dbReference type="EMBL" id="RDY13033.1"/>
    </source>
</evidence>
<protein>
    <recommendedName>
        <fullName evidence="3">Integrase zinc-binding domain-containing protein</fullName>
    </recommendedName>
</protein>
<organism evidence="1 2">
    <name type="scientific">Mucuna pruriens</name>
    <name type="common">Velvet bean</name>
    <name type="synonym">Dolichos pruriens</name>
    <dbReference type="NCBI Taxonomy" id="157652"/>
    <lineage>
        <taxon>Eukaryota</taxon>
        <taxon>Viridiplantae</taxon>
        <taxon>Streptophyta</taxon>
        <taxon>Embryophyta</taxon>
        <taxon>Tracheophyta</taxon>
        <taxon>Spermatophyta</taxon>
        <taxon>Magnoliopsida</taxon>
        <taxon>eudicotyledons</taxon>
        <taxon>Gunneridae</taxon>
        <taxon>Pentapetalae</taxon>
        <taxon>rosids</taxon>
        <taxon>fabids</taxon>
        <taxon>Fabales</taxon>
        <taxon>Fabaceae</taxon>
        <taxon>Papilionoideae</taxon>
        <taxon>50 kb inversion clade</taxon>
        <taxon>NPAAA clade</taxon>
        <taxon>indigoferoid/millettioid clade</taxon>
        <taxon>Phaseoleae</taxon>
        <taxon>Mucuna</taxon>
    </lineage>
</organism>
<sequence length="90" mass="10735">MMHATPWYADIYNYLVTSMRNKAVKERLESDAKYYVRDDPYLWRLCNDQVTHKCILESEIKLILHFYHSTTEGGHYGSMQTAQKVLDCWL</sequence>
<gene>
    <name evidence="1" type="ORF">CR513_02092</name>
</gene>
<name>A0A371IDC6_MUCPR</name>
<keyword evidence="2" id="KW-1185">Reference proteome</keyword>
<dbReference type="OrthoDB" id="1430787at2759"/>
<evidence type="ECO:0000313" key="2">
    <source>
        <dbReference type="Proteomes" id="UP000257109"/>
    </source>
</evidence>
<evidence type="ECO:0008006" key="3">
    <source>
        <dbReference type="Google" id="ProtNLM"/>
    </source>
</evidence>
<comment type="caution">
    <text evidence="1">The sequence shown here is derived from an EMBL/GenBank/DDBJ whole genome shotgun (WGS) entry which is preliminary data.</text>
</comment>
<reference evidence="1" key="1">
    <citation type="submission" date="2018-05" db="EMBL/GenBank/DDBJ databases">
        <title>Draft genome of Mucuna pruriens seed.</title>
        <authorList>
            <person name="Nnadi N.E."/>
            <person name="Vos R."/>
            <person name="Hasami M.H."/>
            <person name="Devisetty U.K."/>
            <person name="Aguiy J.C."/>
        </authorList>
    </citation>
    <scope>NUCLEOTIDE SEQUENCE [LARGE SCALE GENOMIC DNA]</scope>
    <source>
        <strain evidence="1">JCA_2017</strain>
    </source>
</reference>
<dbReference type="AlphaFoldDB" id="A0A371IDC6"/>
<accession>A0A371IDC6</accession>
<dbReference type="Proteomes" id="UP000257109">
    <property type="component" value="Unassembled WGS sequence"/>
</dbReference>
<feature type="non-terminal residue" evidence="1">
    <location>
        <position position="1"/>
    </location>
</feature>
<dbReference type="EMBL" id="QJKJ01000354">
    <property type="protein sequence ID" value="RDY13033.1"/>
    <property type="molecule type" value="Genomic_DNA"/>
</dbReference>